<gene>
    <name evidence="12" type="ORF">VNO77_31672</name>
</gene>
<keyword evidence="10" id="KW-0408">Iron</keyword>
<dbReference type="AlphaFoldDB" id="A0AAN9KP32"/>
<evidence type="ECO:0000256" key="3">
    <source>
        <dbReference type="ARBA" id="ARBA00022695"/>
    </source>
</evidence>
<dbReference type="GO" id="GO:0016787">
    <property type="term" value="F:hydrolase activity"/>
    <property type="evidence" value="ECO:0007669"/>
    <property type="project" value="UniProtKB-KW"/>
</dbReference>
<organism evidence="12 13">
    <name type="scientific">Canavalia gladiata</name>
    <name type="common">Sword bean</name>
    <name type="synonym">Dolichos gladiatus</name>
    <dbReference type="NCBI Taxonomy" id="3824"/>
    <lineage>
        <taxon>Eukaryota</taxon>
        <taxon>Viridiplantae</taxon>
        <taxon>Streptophyta</taxon>
        <taxon>Embryophyta</taxon>
        <taxon>Tracheophyta</taxon>
        <taxon>Spermatophyta</taxon>
        <taxon>Magnoliopsida</taxon>
        <taxon>eudicotyledons</taxon>
        <taxon>Gunneridae</taxon>
        <taxon>Pentapetalae</taxon>
        <taxon>rosids</taxon>
        <taxon>fabids</taxon>
        <taxon>Fabales</taxon>
        <taxon>Fabaceae</taxon>
        <taxon>Papilionoideae</taxon>
        <taxon>50 kb inversion clade</taxon>
        <taxon>NPAAA clade</taxon>
        <taxon>indigoferoid/millettioid clade</taxon>
        <taxon>Phaseoleae</taxon>
        <taxon>Canavalia</taxon>
    </lineage>
</organism>
<dbReference type="PROSITE" id="PS51471">
    <property type="entry name" value="FE2OG_OXY"/>
    <property type="match status" value="1"/>
</dbReference>
<dbReference type="GO" id="GO:0004519">
    <property type="term" value="F:endonuclease activity"/>
    <property type="evidence" value="ECO:0007669"/>
    <property type="project" value="UniProtKB-KW"/>
</dbReference>
<evidence type="ECO:0000256" key="5">
    <source>
        <dbReference type="ARBA" id="ARBA00022723"/>
    </source>
</evidence>
<accession>A0AAN9KP32</accession>
<keyword evidence="7" id="KW-0378">Hydrolase</keyword>
<dbReference type="InterPro" id="IPR027443">
    <property type="entry name" value="IPNS-like_sf"/>
</dbReference>
<dbReference type="Pfam" id="PF03171">
    <property type="entry name" value="2OG-FeII_Oxy"/>
    <property type="match status" value="1"/>
</dbReference>
<dbReference type="GO" id="GO:0046872">
    <property type="term" value="F:metal ion binding"/>
    <property type="evidence" value="ECO:0007669"/>
    <property type="project" value="UniProtKB-KW"/>
</dbReference>
<dbReference type="PANTHER" id="PTHR47991">
    <property type="entry name" value="OXOGLUTARATE/IRON-DEPENDENT DIOXYGENASE"/>
    <property type="match status" value="1"/>
</dbReference>
<evidence type="ECO:0000256" key="4">
    <source>
        <dbReference type="ARBA" id="ARBA00022722"/>
    </source>
</evidence>
<dbReference type="InterPro" id="IPR026992">
    <property type="entry name" value="DIOX_N"/>
</dbReference>
<dbReference type="InterPro" id="IPR043502">
    <property type="entry name" value="DNA/RNA_pol_sf"/>
</dbReference>
<protein>
    <recommendedName>
        <fullName evidence="11">Fe2OG dioxygenase domain-containing protein</fullName>
    </recommendedName>
</protein>
<dbReference type="GO" id="GO:0031418">
    <property type="term" value="F:L-ascorbic acid binding"/>
    <property type="evidence" value="ECO:0007669"/>
    <property type="project" value="UniProtKB-KW"/>
</dbReference>
<keyword evidence="2" id="KW-0808">Transferase</keyword>
<dbReference type="Proteomes" id="UP001367508">
    <property type="component" value="Unassembled WGS sequence"/>
</dbReference>
<dbReference type="FunFam" id="2.60.120.330:FF:000134">
    <property type="entry name" value="Uncharacterized protein"/>
    <property type="match status" value="1"/>
</dbReference>
<proteinExistence type="inferred from homology"/>
<dbReference type="GO" id="GO:0003964">
    <property type="term" value="F:RNA-directed DNA polymerase activity"/>
    <property type="evidence" value="ECO:0007669"/>
    <property type="project" value="UniProtKB-KW"/>
</dbReference>
<dbReference type="InterPro" id="IPR056924">
    <property type="entry name" value="SH3_Tf2-1"/>
</dbReference>
<keyword evidence="4" id="KW-0540">Nuclease</keyword>
<dbReference type="InterPro" id="IPR044861">
    <property type="entry name" value="IPNS-like_FE2OG_OXY"/>
</dbReference>
<dbReference type="InterPro" id="IPR041373">
    <property type="entry name" value="RT_RNaseH"/>
</dbReference>
<dbReference type="InterPro" id="IPR005123">
    <property type="entry name" value="Oxoglu/Fe-dep_dioxygenase_dom"/>
</dbReference>
<sequence>MYKDIYLTNNHNSSFPSVVESLLQEVDDIFLREPPKGLLPIRGIKHHIDFFLGAVIPIRLAYKIVPEEVKEIQRQVEELMQKGFMRENLNPCRVHVILVPKKDGTWRMCMDYSVINKDTRVSVDEEKVKEIRDWPTPTNANEELYALVSALQTWQHYLWSMEFIIHSDNLSLKFLKSQGKLNKRHGKWLEYDEMFPYVIKYKNGKENIVADVLSRRVVHTSTSFSSFETVYGFDPLSPLDVLLFPTNDSLNLDGKQKVAFDPGGWVRVHLRKERFPNQSSKLHPRGDGPFQVIERINDNAYKIDLPSSYGHVSATFNVTDLSLFDTDDLQDSRTNPLGEGGNDVNLGTTINKRDHLRDYLQGMKGPMTRNKTKHMEQSLEGLIKEVQEKDYVDLSPIPTGYGKGHVPLDNFGALRQVAVYNTNHVLYIPNYLLHSISQTLKEQNHLRGLKKMFSLKDLVESNCMRSVPSNYIFLKNPEDALLLETENIPIIDYSQLTSSNPNERFKAIQQLGDACRDWGFFMLINHGVSETLRDELVREGQRFFDLSEKEKKEYAGEKILDPVRCGTSFNVMVEKTLFWRDYLKCHVHPHFNAPSKPPGFSEILKEYSAKGRELTGELLKGISQSLGLEENYIHKRMNMDSGFQVLVINFYPPCPKPELVMGLPAHTDHGLLTLLMQNEFGGLQIELNGKWIPVHPLPNSFLVNTGDHLEILTNGKYKSVVHRAVVNKKGARISVGIANGPPLDTIVGPAPELYDEVTPPAYRAITYRDYLQLQQSNELDRNSCLDRIRI</sequence>
<dbReference type="InterPro" id="IPR050295">
    <property type="entry name" value="Plant_2OG-oxidoreductases"/>
</dbReference>
<dbReference type="Gene3D" id="2.60.120.330">
    <property type="entry name" value="B-lactam Antibiotic, Isopenicillin N Synthase, Chain"/>
    <property type="match status" value="1"/>
</dbReference>
<evidence type="ECO:0000256" key="6">
    <source>
        <dbReference type="ARBA" id="ARBA00022759"/>
    </source>
</evidence>
<dbReference type="Pfam" id="PF24626">
    <property type="entry name" value="SH3_Tf2-1"/>
    <property type="match status" value="1"/>
</dbReference>
<dbReference type="EMBL" id="JAYMYQ010000007">
    <property type="protein sequence ID" value="KAK7321235.1"/>
    <property type="molecule type" value="Genomic_DNA"/>
</dbReference>
<dbReference type="Pfam" id="PF14226">
    <property type="entry name" value="DIOX_N"/>
    <property type="match status" value="1"/>
</dbReference>
<keyword evidence="13" id="KW-1185">Reference proteome</keyword>
<evidence type="ECO:0000313" key="12">
    <source>
        <dbReference type="EMBL" id="KAK7321235.1"/>
    </source>
</evidence>
<evidence type="ECO:0000256" key="10">
    <source>
        <dbReference type="ARBA" id="ARBA00023004"/>
    </source>
</evidence>
<evidence type="ECO:0000313" key="13">
    <source>
        <dbReference type="Proteomes" id="UP001367508"/>
    </source>
</evidence>
<keyword evidence="6" id="KW-0255">Endonuclease</keyword>
<evidence type="ECO:0000256" key="1">
    <source>
        <dbReference type="ARBA" id="ARBA00008056"/>
    </source>
</evidence>
<feature type="domain" description="Fe2OG dioxygenase" evidence="11">
    <location>
        <begin position="641"/>
        <end position="741"/>
    </location>
</feature>
<dbReference type="SUPFAM" id="SSF51197">
    <property type="entry name" value="Clavaminate synthase-like"/>
    <property type="match status" value="1"/>
</dbReference>
<evidence type="ECO:0000256" key="9">
    <source>
        <dbReference type="ARBA" id="ARBA00022918"/>
    </source>
</evidence>
<reference evidence="12 13" key="1">
    <citation type="submission" date="2024-01" db="EMBL/GenBank/DDBJ databases">
        <title>The genomes of 5 underutilized Papilionoideae crops provide insights into root nodulation and disease resistanc.</title>
        <authorList>
            <person name="Jiang F."/>
        </authorList>
    </citation>
    <scope>NUCLEOTIDE SEQUENCE [LARGE SCALE GENOMIC DNA]</scope>
    <source>
        <strain evidence="12">LVBAO_FW01</strain>
        <tissue evidence="12">Leaves</tissue>
    </source>
</reference>
<dbReference type="Pfam" id="PF17917">
    <property type="entry name" value="RT_RNaseH"/>
    <property type="match status" value="1"/>
</dbReference>
<dbReference type="SUPFAM" id="SSF56672">
    <property type="entry name" value="DNA/RNA polymerases"/>
    <property type="match status" value="1"/>
</dbReference>
<evidence type="ECO:0000256" key="7">
    <source>
        <dbReference type="ARBA" id="ARBA00022801"/>
    </source>
</evidence>
<comment type="caution">
    <text evidence="12">The sequence shown here is derived from an EMBL/GenBank/DDBJ whole genome shotgun (WGS) entry which is preliminary data.</text>
</comment>
<evidence type="ECO:0000256" key="8">
    <source>
        <dbReference type="ARBA" id="ARBA00022896"/>
    </source>
</evidence>
<keyword evidence="3" id="KW-0548">Nucleotidyltransferase</keyword>
<comment type="similarity">
    <text evidence="1">Belongs to the iron/ascorbate-dependent oxidoreductase family.</text>
</comment>
<dbReference type="Gene3D" id="3.10.10.10">
    <property type="entry name" value="HIV Type 1 Reverse Transcriptase, subunit A, domain 1"/>
    <property type="match status" value="1"/>
</dbReference>
<name>A0AAN9KP32_CANGL</name>
<keyword evidence="5" id="KW-0479">Metal-binding</keyword>
<keyword evidence="9" id="KW-0695">RNA-directed DNA polymerase</keyword>
<evidence type="ECO:0000259" key="11">
    <source>
        <dbReference type="PROSITE" id="PS51471"/>
    </source>
</evidence>
<keyword evidence="8" id="KW-0847">Vitamin C</keyword>
<evidence type="ECO:0000256" key="2">
    <source>
        <dbReference type="ARBA" id="ARBA00022679"/>
    </source>
</evidence>